<keyword evidence="2" id="KW-1185">Reference proteome</keyword>
<dbReference type="RefSeq" id="WP_133314630.1">
    <property type="nucleotide sequence ID" value="NZ_SMTL01000001.1"/>
</dbReference>
<dbReference type="OrthoDB" id="211174at2"/>
<organism evidence="1 2">
    <name type="scientific">Rhizobium deserti</name>
    <dbReference type="NCBI Taxonomy" id="2547961"/>
    <lineage>
        <taxon>Bacteria</taxon>
        <taxon>Pseudomonadati</taxon>
        <taxon>Pseudomonadota</taxon>
        <taxon>Alphaproteobacteria</taxon>
        <taxon>Hyphomicrobiales</taxon>
        <taxon>Rhizobiaceae</taxon>
        <taxon>Rhizobium/Agrobacterium group</taxon>
        <taxon>Rhizobium</taxon>
    </lineage>
</organism>
<dbReference type="InterPro" id="IPR011727">
    <property type="entry name" value="CHP02117"/>
</dbReference>
<proteinExistence type="predicted"/>
<dbReference type="NCBIfam" id="TIGR02117">
    <property type="entry name" value="chp_urease_rgn"/>
    <property type="match status" value="1"/>
</dbReference>
<dbReference type="Proteomes" id="UP000295238">
    <property type="component" value="Unassembled WGS sequence"/>
</dbReference>
<name>A0A4R5UMV4_9HYPH</name>
<protein>
    <submittedName>
        <fullName evidence="1">TIGR02117 family protein</fullName>
    </submittedName>
</protein>
<dbReference type="AlphaFoldDB" id="A0A4R5UMV4"/>
<evidence type="ECO:0000313" key="1">
    <source>
        <dbReference type="EMBL" id="TDK39181.1"/>
    </source>
</evidence>
<dbReference type="Pfam" id="PF09601">
    <property type="entry name" value="DUF2459"/>
    <property type="match status" value="1"/>
</dbReference>
<comment type="caution">
    <text evidence="1">The sequence shown here is derived from an EMBL/GenBank/DDBJ whole genome shotgun (WGS) entry which is preliminary data.</text>
</comment>
<accession>A0A4R5UMV4</accession>
<gene>
    <name evidence="1" type="ORF">E2F50_03385</name>
</gene>
<reference evidence="1 2" key="1">
    <citation type="submission" date="2019-03" db="EMBL/GenBank/DDBJ databases">
        <title>Rhizobium sp. nov., an bacterium isolated from biocrust in Mu Us Desert.</title>
        <authorList>
            <person name="Lixiong L."/>
        </authorList>
    </citation>
    <scope>NUCLEOTIDE SEQUENCE [LARGE SCALE GENOMIC DNA]</scope>
    <source>
        <strain evidence="1 2">SPY-1</strain>
    </source>
</reference>
<dbReference type="EMBL" id="SMTL01000001">
    <property type="protein sequence ID" value="TDK39181.1"/>
    <property type="molecule type" value="Genomic_DNA"/>
</dbReference>
<evidence type="ECO:0000313" key="2">
    <source>
        <dbReference type="Proteomes" id="UP000295238"/>
    </source>
</evidence>
<sequence length="222" mass="24132">MKTLAQRVLAVIFAIALIAAAGTFIPRPLFIERQEQAAETRRILILSNPIHTDIAIPLADDTRAAFSFLAPFGVPVAEPAAEWLIIGWGGRAFYLETPTWADLKPLPAFRAITLDNSVMHLDVAGGIDEGHASVTPLALGPAEFQHMTDFILASFARKDGGVIVVPDAAYGQYDRFFEANGYFNAFLGCNTWTAAVLRAAGLRTGLWNALPQTLTLSLKFFN</sequence>